<keyword evidence="8 9" id="KW-0325">Glycoprotein</keyword>
<proteinExistence type="inferred from homology"/>
<keyword evidence="4" id="KW-0812">Transmembrane</keyword>
<keyword evidence="9" id="KW-0119">Carbohydrate metabolism</keyword>
<sequence>MRRDLGVLLTLVSLLAFISYRYDFSTTAFLEHRWFHRFSDRKPPFPSAPNLDGLEFVLTLPNSQEHRQKRVQTVCERYRKRLCRPHYRGQKSNFFPGTRRARHCPTSQCPLLVDFSHKFMFCFVQKVASTSIKALFLNDTPTTDQLPRENVTKLHRIANEAIPRVGPQFFPKKRLQEFYKAIFVRHPFERLVSVYEDKVGREPDDAAFFYATYFRNFARRKNITGTLSFTDFVDYLIETPWAEYDEHWMPYFHRCEVCLVGYDFIGKLETAEEDFNAMLGANGLADLKQKLHRLNARSDGGMDFSRVETYFIQLERNQIMALYRIYRFDFELFGYNIVNFIDTFDNGML</sequence>
<keyword evidence="3 9" id="KW-0808">Transferase</keyword>
<dbReference type="AlphaFoldDB" id="A0A1V9XPJ4"/>
<evidence type="ECO:0000256" key="3">
    <source>
        <dbReference type="ARBA" id="ARBA00022679"/>
    </source>
</evidence>
<gene>
    <name evidence="10" type="ORF">BIW11_00803</name>
</gene>
<dbReference type="PANTHER" id="PTHR12137:SF54">
    <property type="entry name" value="CARBOHYDRATE SULFOTRANSFERASE"/>
    <property type="match status" value="1"/>
</dbReference>
<dbReference type="PANTHER" id="PTHR12137">
    <property type="entry name" value="CARBOHYDRATE SULFOTRANSFERASE"/>
    <property type="match status" value="1"/>
</dbReference>
<evidence type="ECO:0000256" key="6">
    <source>
        <dbReference type="ARBA" id="ARBA00023034"/>
    </source>
</evidence>
<dbReference type="InterPro" id="IPR005331">
    <property type="entry name" value="Sulfotransferase"/>
</dbReference>
<dbReference type="FunCoup" id="A0A1V9XPJ4">
    <property type="interactions" value="16"/>
</dbReference>
<name>A0A1V9XPJ4_9ACAR</name>
<dbReference type="GO" id="GO:0000139">
    <property type="term" value="C:Golgi membrane"/>
    <property type="evidence" value="ECO:0007669"/>
    <property type="project" value="UniProtKB-SubCell"/>
</dbReference>
<reference evidence="10 11" key="1">
    <citation type="journal article" date="2017" name="Gigascience">
        <title>Draft genome of the honey bee ectoparasitic mite, Tropilaelaps mercedesae, is shaped by the parasitic life history.</title>
        <authorList>
            <person name="Dong X."/>
            <person name="Armstrong S.D."/>
            <person name="Xia D."/>
            <person name="Makepeace B.L."/>
            <person name="Darby A.C."/>
            <person name="Kadowaki T."/>
        </authorList>
    </citation>
    <scope>NUCLEOTIDE SEQUENCE [LARGE SCALE GENOMIC DNA]</scope>
    <source>
        <strain evidence="10">Wuxi-XJTLU</strain>
    </source>
</reference>
<dbReference type="InParanoid" id="A0A1V9XPJ4"/>
<dbReference type="InterPro" id="IPR018011">
    <property type="entry name" value="Carb_sulfotrans_8-10"/>
</dbReference>
<organism evidence="10 11">
    <name type="scientific">Tropilaelaps mercedesae</name>
    <dbReference type="NCBI Taxonomy" id="418985"/>
    <lineage>
        <taxon>Eukaryota</taxon>
        <taxon>Metazoa</taxon>
        <taxon>Ecdysozoa</taxon>
        <taxon>Arthropoda</taxon>
        <taxon>Chelicerata</taxon>
        <taxon>Arachnida</taxon>
        <taxon>Acari</taxon>
        <taxon>Parasitiformes</taxon>
        <taxon>Mesostigmata</taxon>
        <taxon>Gamasina</taxon>
        <taxon>Dermanyssoidea</taxon>
        <taxon>Laelapidae</taxon>
        <taxon>Tropilaelaps</taxon>
    </lineage>
</organism>
<dbReference type="OrthoDB" id="2019940at2759"/>
<keyword evidence="11" id="KW-1185">Reference proteome</keyword>
<dbReference type="STRING" id="418985.A0A1V9XPJ4"/>
<protein>
    <recommendedName>
        <fullName evidence="9">Carbohydrate sulfotransferase</fullName>
        <ecNumber evidence="9">2.8.2.-</ecNumber>
    </recommendedName>
</protein>
<evidence type="ECO:0000256" key="5">
    <source>
        <dbReference type="ARBA" id="ARBA00022989"/>
    </source>
</evidence>
<evidence type="ECO:0000256" key="7">
    <source>
        <dbReference type="ARBA" id="ARBA00023136"/>
    </source>
</evidence>
<dbReference type="Proteomes" id="UP000192247">
    <property type="component" value="Unassembled WGS sequence"/>
</dbReference>
<evidence type="ECO:0000256" key="9">
    <source>
        <dbReference type="RuleBase" id="RU364020"/>
    </source>
</evidence>
<dbReference type="GO" id="GO:0008146">
    <property type="term" value="F:sulfotransferase activity"/>
    <property type="evidence" value="ECO:0007669"/>
    <property type="project" value="InterPro"/>
</dbReference>
<keyword evidence="5" id="KW-1133">Transmembrane helix</keyword>
<dbReference type="EMBL" id="MNPL01006617">
    <property type="protein sequence ID" value="OQR75268.1"/>
    <property type="molecule type" value="Genomic_DNA"/>
</dbReference>
<evidence type="ECO:0000313" key="10">
    <source>
        <dbReference type="EMBL" id="OQR75268.1"/>
    </source>
</evidence>
<comment type="similarity">
    <text evidence="2 9">Belongs to the sulfotransferase 2 family.</text>
</comment>
<keyword evidence="7" id="KW-0472">Membrane</keyword>
<dbReference type="GO" id="GO:0016051">
    <property type="term" value="P:carbohydrate biosynthetic process"/>
    <property type="evidence" value="ECO:0007669"/>
    <property type="project" value="InterPro"/>
</dbReference>
<keyword evidence="6 9" id="KW-0333">Golgi apparatus</keyword>
<evidence type="ECO:0000256" key="1">
    <source>
        <dbReference type="ARBA" id="ARBA00004323"/>
    </source>
</evidence>
<evidence type="ECO:0000256" key="4">
    <source>
        <dbReference type="ARBA" id="ARBA00022692"/>
    </source>
</evidence>
<evidence type="ECO:0000256" key="2">
    <source>
        <dbReference type="ARBA" id="ARBA00006339"/>
    </source>
</evidence>
<dbReference type="Pfam" id="PF03567">
    <property type="entry name" value="Sulfotransfer_2"/>
    <property type="match status" value="1"/>
</dbReference>
<evidence type="ECO:0000313" key="11">
    <source>
        <dbReference type="Proteomes" id="UP000192247"/>
    </source>
</evidence>
<dbReference type="EC" id="2.8.2.-" evidence="9"/>
<accession>A0A1V9XPJ4</accession>
<comment type="subcellular location">
    <subcellularLocation>
        <location evidence="1 9">Golgi apparatus membrane</location>
        <topology evidence="1 9">Single-pass type II membrane protein</topology>
    </subcellularLocation>
</comment>
<evidence type="ECO:0000256" key="8">
    <source>
        <dbReference type="ARBA" id="ARBA00023180"/>
    </source>
</evidence>
<keyword evidence="9" id="KW-0735">Signal-anchor</keyword>
<comment type="caution">
    <text evidence="10">The sequence shown here is derived from an EMBL/GenBank/DDBJ whole genome shotgun (WGS) entry which is preliminary data.</text>
</comment>